<protein>
    <submittedName>
        <fullName evidence="1">Uncharacterized protein</fullName>
    </submittedName>
</protein>
<dbReference type="Pfam" id="PF13554">
    <property type="entry name" value="Phage_tail_terminator_5"/>
    <property type="match status" value="1"/>
</dbReference>
<accession>A0A6J5P6U8</accession>
<dbReference type="EMBL" id="LR796812">
    <property type="protein sequence ID" value="CAB4167233.1"/>
    <property type="molecule type" value="Genomic_DNA"/>
</dbReference>
<dbReference type="EMBL" id="LR797513">
    <property type="protein sequence ID" value="CAB4222386.1"/>
    <property type="molecule type" value="Genomic_DNA"/>
</dbReference>
<reference evidence="1" key="1">
    <citation type="submission" date="2020-04" db="EMBL/GenBank/DDBJ databases">
        <authorList>
            <person name="Chiriac C."/>
            <person name="Salcher M."/>
            <person name="Ghai R."/>
            <person name="Kavagutti S V."/>
        </authorList>
    </citation>
    <scope>NUCLEOTIDE SEQUENCE</scope>
</reference>
<gene>
    <name evidence="2" type="ORF">UFOVP1293_7</name>
    <name evidence="3" type="ORF">UFOVP1644_25</name>
    <name evidence="1" type="ORF">UFOVP860_8</name>
</gene>
<dbReference type="EMBL" id="LR797244">
    <property type="protein sequence ID" value="CAB4195205.1"/>
    <property type="molecule type" value="Genomic_DNA"/>
</dbReference>
<proteinExistence type="predicted"/>
<evidence type="ECO:0000313" key="3">
    <source>
        <dbReference type="EMBL" id="CAB4222386.1"/>
    </source>
</evidence>
<dbReference type="Gene3D" id="3.30.2000.20">
    <property type="match status" value="1"/>
</dbReference>
<evidence type="ECO:0000313" key="2">
    <source>
        <dbReference type="EMBL" id="CAB4195205.1"/>
    </source>
</evidence>
<dbReference type="InterPro" id="IPR025395">
    <property type="entry name" value="Phage_tail_terminator-like"/>
</dbReference>
<sequence>MAGDTLRDAFRARLATHRTTSGVTLVIKDTVNTTENPDASAGYLELEFPGGSEGQYTFGAPGSNLHMEDGQVTLRVCMPLGSSRDTGEAAAEALRNLFRMDRFAAASRTVRITATAPMGGGQDEAGMWAESVALGYRVFNTG</sequence>
<evidence type="ECO:0000313" key="1">
    <source>
        <dbReference type="EMBL" id="CAB4167233.1"/>
    </source>
</evidence>
<name>A0A6J5P6U8_9CAUD</name>
<organism evidence="1">
    <name type="scientific">uncultured Caudovirales phage</name>
    <dbReference type="NCBI Taxonomy" id="2100421"/>
    <lineage>
        <taxon>Viruses</taxon>
        <taxon>Duplodnaviria</taxon>
        <taxon>Heunggongvirae</taxon>
        <taxon>Uroviricota</taxon>
        <taxon>Caudoviricetes</taxon>
        <taxon>Peduoviridae</taxon>
        <taxon>Maltschvirus</taxon>
        <taxon>Maltschvirus maltsch</taxon>
    </lineage>
</organism>